<keyword evidence="1" id="KW-0732">Signal</keyword>
<organism evidence="2 3">
    <name type="scientific">Plebeiibacterium sediminum</name>
    <dbReference type="NCBI Taxonomy" id="2992112"/>
    <lineage>
        <taxon>Bacteria</taxon>
        <taxon>Pseudomonadati</taxon>
        <taxon>Bacteroidota</taxon>
        <taxon>Bacteroidia</taxon>
        <taxon>Marinilabiliales</taxon>
        <taxon>Marinilabiliaceae</taxon>
        <taxon>Plebeiibacterium</taxon>
    </lineage>
</organism>
<name>A0AAE3SH05_9BACT</name>
<comment type="caution">
    <text evidence="2">The sequence shown here is derived from an EMBL/GenBank/DDBJ whole genome shotgun (WGS) entry which is preliminary data.</text>
</comment>
<feature type="chain" id="PRO_5041979251" evidence="1">
    <location>
        <begin position="22"/>
        <end position="191"/>
    </location>
</feature>
<feature type="signal peptide" evidence="1">
    <location>
        <begin position="1"/>
        <end position="21"/>
    </location>
</feature>
<sequence>MKYLSISILFFLLLSSAKSFGQQYDFVKILPGIGIVYNSDSIFLNKTTITELHQILKIKENSNPNVFVITMWDGYDSETLESISGTEYTREINFKSITFEFADETDKDNLKLRCITMKEDNTLKIYTDNGLMLGMTNPEIREFYPLTRKKDFISENGLNYNLYKYGISLQLEKLENNDMMLIEISTHVIFE</sequence>
<dbReference type="AlphaFoldDB" id="A0AAE3SH05"/>
<evidence type="ECO:0000256" key="1">
    <source>
        <dbReference type="SAM" id="SignalP"/>
    </source>
</evidence>
<evidence type="ECO:0000313" key="2">
    <source>
        <dbReference type="EMBL" id="MCW3789060.1"/>
    </source>
</evidence>
<accession>A0AAE3SH05</accession>
<keyword evidence="3" id="KW-1185">Reference proteome</keyword>
<gene>
    <name evidence="2" type="ORF">OM075_21520</name>
</gene>
<dbReference type="EMBL" id="JAPDPJ010000080">
    <property type="protein sequence ID" value="MCW3789060.1"/>
    <property type="molecule type" value="Genomic_DNA"/>
</dbReference>
<dbReference type="RefSeq" id="WP_301192616.1">
    <property type="nucleotide sequence ID" value="NZ_JAPDPJ010000080.1"/>
</dbReference>
<evidence type="ECO:0000313" key="3">
    <source>
        <dbReference type="Proteomes" id="UP001209229"/>
    </source>
</evidence>
<protein>
    <submittedName>
        <fullName evidence="2">Uncharacterized protein</fullName>
    </submittedName>
</protein>
<dbReference type="Proteomes" id="UP001209229">
    <property type="component" value="Unassembled WGS sequence"/>
</dbReference>
<proteinExistence type="predicted"/>
<reference evidence="2" key="1">
    <citation type="submission" date="2022-10" db="EMBL/GenBank/DDBJ databases">
        <authorList>
            <person name="Yu W.X."/>
        </authorList>
    </citation>
    <scope>NUCLEOTIDE SEQUENCE</scope>
    <source>
        <strain evidence="2">AAT</strain>
    </source>
</reference>